<sequence>MATVLPPPSKRQKREAQNPEIDLLPQDFPSVQISFESADGQASETLLVPGTASVADLEMLINMHVAPSEDGPVPYTFSVDQVNLQRDLYHDLFKTDRHTTEDLLKVVYTPQSVFRVRPVTRCTAELPGHGGSILVAAFAPHTSSLCCTGAGDNTARIWDCDTETPKHTLKGHTGWVIAASWEPEGTCVATGSMDNTVRVWDSKTGTEVACLKRHTKPILSLCWEPLVSNARLATASKDATIKVWHVANKTVDLSLSGHKGPVTSVRWGGNGWLYSASYDQTIKIWQVLPGHTGTTGGNGQLLHTLTGHAARINHLALSTDHILRTSYDPTTGKILTLQERQARWQQHIAASAGQCERLVSSSDDLQTILWQPLRQTSSKSGIRLHGHQKVVNHAAFSPDGACLATASFDGSIRLWHATTGSFLATLRGHVAAVYQVAWSSDSRLLASCSHDTTVKVWQMSDRSLKSDMATSAGEVFALDWSCDGRKVVSGGADKKVRLFSH</sequence>
<feature type="repeat" description="WD" evidence="5">
    <location>
        <begin position="255"/>
        <end position="287"/>
    </location>
</feature>
<comment type="subcellular location">
    <subcellularLocation>
        <location evidence="1">Nucleus</location>
        <location evidence="1">Nucleolus</location>
    </subcellularLocation>
</comment>
<dbReference type="InterPro" id="IPR012972">
    <property type="entry name" value="NLE"/>
</dbReference>
<dbReference type="STRING" id="56484.A0A1Y2FL95"/>
<reference evidence="8 9" key="1">
    <citation type="submission" date="2016-07" db="EMBL/GenBank/DDBJ databases">
        <title>Pervasive Adenine N6-methylation of Active Genes in Fungi.</title>
        <authorList>
            <consortium name="DOE Joint Genome Institute"/>
            <person name="Mondo S.J."/>
            <person name="Dannebaum R.O."/>
            <person name="Kuo R.C."/>
            <person name="Labutti K."/>
            <person name="Haridas S."/>
            <person name="Kuo A."/>
            <person name="Salamov A."/>
            <person name="Ahrendt S.R."/>
            <person name="Lipzen A."/>
            <person name="Sullivan W."/>
            <person name="Andreopoulos W.B."/>
            <person name="Clum A."/>
            <person name="Lindquist E."/>
            <person name="Daum C."/>
            <person name="Ramamoorthy G.K."/>
            <person name="Gryganskyi A."/>
            <person name="Culley D."/>
            <person name="Magnuson J.K."/>
            <person name="James T.Y."/>
            <person name="O'Malley M.A."/>
            <person name="Stajich J.E."/>
            <person name="Spatafora J.W."/>
            <person name="Visel A."/>
            <person name="Grigoriev I.V."/>
        </authorList>
    </citation>
    <scope>NUCLEOTIDE SEQUENCE [LARGE SCALE GENOMIC DNA]</scope>
    <source>
        <strain evidence="8 9">12-1054</strain>
    </source>
</reference>
<evidence type="ECO:0000256" key="6">
    <source>
        <dbReference type="SAM" id="MobiDB-lite"/>
    </source>
</evidence>
<dbReference type="PROSITE" id="PS50082">
    <property type="entry name" value="WD_REPEATS_2"/>
    <property type="match status" value="7"/>
</dbReference>
<dbReference type="Proteomes" id="UP000193685">
    <property type="component" value="Unassembled WGS sequence"/>
</dbReference>
<dbReference type="OMA" id="AWEPYHR"/>
<feature type="region of interest" description="Disordered" evidence="6">
    <location>
        <begin position="1"/>
        <end position="20"/>
    </location>
</feature>
<dbReference type="GeneID" id="63785445"/>
<feature type="repeat" description="WD" evidence="5">
    <location>
        <begin position="169"/>
        <end position="210"/>
    </location>
</feature>
<dbReference type="PANTHER" id="PTHR19848">
    <property type="entry name" value="WD40 REPEAT PROTEIN"/>
    <property type="match status" value="1"/>
</dbReference>
<evidence type="ECO:0000256" key="2">
    <source>
        <dbReference type="ARBA" id="ARBA00022574"/>
    </source>
</evidence>
<keyword evidence="3" id="KW-0677">Repeat</keyword>
<keyword evidence="4" id="KW-0539">Nucleus</keyword>
<feature type="repeat" description="WD" evidence="5">
    <location>
        <begin position="384"/>
        <end position="425"/>
    </location>
</feature>
<protein>
    <submittedName>
        <fullName evidence="8">Notchless-like protein</fullName>
    </submittedName>
</protein>
<dbReference type="CDD" id="cd00200">
    <property type="entry name" value="WD40"/>
    <property type="match status" value="1"/>
</dbReference>
<dbReference type="Gene3D" id="2.130.10.10">
    <property type="entry name" value="YVTN repeat-like/Quinoprotein amine dehydrogenase"/>
    <property type="match status" value="1"/>
</dbReference>
<feature type="domain" description="NLE" evidence="7">
    <location>
        <begin position="31"/>
        <end position="89"/>
    </location>
</feature>
<proteinExistence type="predicted"/>
<dbReference type="EMBL" id="MCFI01000005">
    <property type="protein sequence ID" value="ORY84771.1"/>
    <property type="molecule type" value="Genomic_DNA"/>
</dbReference>
<dbReference type="GO" id="GO:0000027">
    <property type="term" value="P:ribosomal large subunit assembly"/>
    <property type="evidence" value="ECO:0007669"/>
    <property type="project" value="TreeGrafter"/>
</dbReference>
<dbReference type="PROSITE" id="PS00678">
    <property type="entry name" value="WD_REPEATS_1"/>
    <property type="match status" value="1"/>
</dbReference>
<dbReference type="Pfam" id="PF08154">
    <property type="entry name" value="NLE"/>
    <property type="match status" value="1"/>
</dbReference>
<keyword evidence="9" id="KW-1185">Reference proteome</keyword>
<dbReference type="InterPro" id="IPR020472">
    <property type="entry name" value="WD40_PAC1"/>
</dbReference>
<evidence type="ECO:0000256" key="5">
    <source>
        <dbReference type="PROSITE-ProRule" id="PRU00221"/>
    </source>
</evidence>
<dbReference type="OrthoDB" id="10267436at2759"/>
<dbReference type="InterPro" id="IPR001680">
    <property type="entry name" value="WD40_rpt"/>
</dbReference>
<dbReference type="PANTHER" id="PTHR19848:SF0">
    <property type="entry name" value="NOTCHLESS PROTEIN HOMOLOG 1"/>
    <property type="match status" value="1"/>
</dbReference>
<dbReference type="InterPro" id="IPR011047">
    <property type="entry name" value="Quinoprotein_ADH-like_sf"/>
</dbReference>
<keyword evidence="2 5" id="KW-0853">WD repeat</keyword>
<dbReference type="AlphaFoldDB" id="A0A1Y2FL95"/>
<dbReference type="RefSeq" id="XP_040726554.1">
    <property type="nucleotide sequence ID" value="XM_040868846.1"/>
</dbReference>
<feature type="repeat" description="WD" evidence="5">
    <location>
        <begin position="468"/>
        <end position="501"/>
    </location>
</feature>
<evidence type="ECO:0000256" key="1">
    <source>
        <dbReference type="ARBA" id="ARBA00004604"/>
    </source>
</evidence>
<feature type="repeat" description="WD" evidence="5">
    <location>
        <begin position="426"/>
        <end position="467"/>
    </location>
</feature>
<dbReference type="PRINTS" id="PR00320">
    <property type="entry name" value="GPROTEINBRPT"/>
</dbReference>
<evidence type="ECO:0000313" key="8">
    <source>
        <dbReference type="EMBL" id="ORY84771.1"/>
    </source>
</evidence>
<evidence type="ECO:0000256" key="4">
    <source>
        <dbReference type="ARBA" id="ARBA00023242"/>
    </source>
</evidence>
<dbReference type="SMART" id="SM00320">
    <property type="entry name" value="WD40"/>
    <property type="match status" value="8"/>
</dbReference>
<evidence type="ECO:0000313" key="9">
    <source>
        <dbReference type="Proteomes" id="UP000193685"/>
    </source>
</evidence>
<evidence type="ECO:0000259" key="7">
    <source>
        <dbReference type="Pfam" id="PF08154"/>
    </source>
</evidence>
<dbReference type="InterPro" id="IPR019775">
    <property type="entry name" value="WD40_repeat_CS"/>
</dbReference>
<comment type="caution">
    <text evidence="8">The sequence shown here is derived from an EMBL/GenBank/DDBJ whole genome shotgun (WGS) entry which is preliminary data.</text>
</comment>
<name>A0A1Y2FL95_PROLT</name>
<dbReference type="Pfam" id="PF00400">
    <property type="entry name" value="WD40"/>
    <property type="match status" value="7"/>
</dbReference>
<dbReference type="InterPro" id="IPR015943">
    <property type="entry name" value="WD40/YVTN_repeat-like_dom_sf"/>
</dbReference>
<accession>A0A1Y2FL95</accession>
<dbReference type="GO" id="GO:0005730">
    <property type="term" value="C:nucleolus"/>
    <property type="evidence" value="ECO:0007669"/>
    <property type="project" value="UniProtKB-SubCell"/>
</dbReference>
<gene>
    <name evidence="8" type="ORF">BCR37DRAFT_377528</name>
</gene>
<dbReference type="SUPFAM" id="SSF50998">
    <property type="entry name" value="Quinoprotein alcohol dehydrogenase-like"/>
    <property type="match status" value="1"/>
</dbReference>
<dbReference type="PROSITE" id="PS50294">
    <property type="entry name" value="WD_REPEATS_REGION"/>
    <property type="match status" value="7"/>
</dbReference>
<evidence type="ECO:0000256" key="3">
    <source>
        <dbReference type="ARBA" id="ARBA00022737"/>
    </source>
</evidence>
<feature type="repeat" description="WD" evidence="5">
    <location>
        <begin position="211"/>
        <end position="254"/>
    </location>
</feature>
<organism evidence="8 9">
    <name type="scientific">Protomyces lactucae-debilis</name>
    <dbReference type="NCBI Taxonomy" id="2754530"/>
    <lineage>
        <taxon>Eukaryota</taxon>
        <taxon>Fungi</taxon>
        <taxon>Dikarya</taxon>
        <taxon>Ascomycota</taxon>
        <taxon>Taphrinomycotina</taxon>
        <taxon>Taphrinomycetes</taxon>
        <taxon>Taphrinales</taxon>
        <taxon>Protomycetaceae</taxon>
        <taxon>Protomyces</taxon>
    </lineage>
</organism>
<feature type="repeat" description="WD" evidence="5">
    <location>
        <begin position="126"/>
        <end position="168"/>
    </location>
</feature>